<reference evidence="1 2" key="1">
    <citation type="submission" date="2013-02" db="EMBL/GenBank/DDBJ databases">
        <title>Draft genome sequence of Amycolatopsis vancoresmycina strain DSM 44592T.</title>
        <authorList>
            <person name="Kumar S."/>
            <person name="Kaur N."/>
            <person name="Kaur C."/>
            <person name="Raghava G.P.S."/>
            <person name="Mayilraj S."/>
        </authorList>
    </citation>
    <scope>NUCLEOTIDE SEQUENCE [LARGE SCALE GENOMIC DNA]</scope>
    <source>
        <strain evidence="1 2">DSM 44592</strain>
    </source>
</reference>
<dbReference type="PATRIC" id="fig|1292037.4.peg.7215"/>
<keyword evidence="2" id="KW-1185">Reference proteome</keyword>
<organism evidence="1 2">
    <name type="scientific">Amycolatopsis vancoresmycina DSM 44592</name>
    <dbReference type="NCBI Taxonomy" id="1292037"/>
    <lineage>
        <taxon>Bacteria</taxon>
        <taxon>Bacillati</taxon>
        <taxon>Actinomycetota</taxon>
        <taxon>Actinomycetes</taxon>
        <taxon>Pseudonocardiales</taxon>
        <taxon>Pseudonocardiaceae</taxon>
        <taxon>Amycolatopsis</taxon>
    </lineage>
</organism>
<feature type="non-terminal residue" evidence="1">
    <location>
        <position position="1"/>
    </location>
</feature>
<dbReference type="Proteomes" id="UP000014139">
    <property type="component" value="Unassembled WGS sequence"/>
</dbReference>
<evidence type="ECO:0000313" key="2">
    <source>
        <dbReference type="Proteomes" id="UP000014139"/>
    </source>
</evidence>
<name>R1HS55_9PSEU</name>
<dbReference type="AlphaFoldDB" id="R1HS55"/>
<comment type="caution">
    <text evidence="1">The sequence shown here is derived from an EMBL/GenBank/DDBJ whole genome shotgun (WGS) entry which is preliminary data.</text>
</comment>
<accession>R1HS55</accession>
<proteinExistence type="predicted"/>
<dbReference type="EMBL" id="AOUO01000651">
    <property type="protein sequence ID" value="EOD63171.1"/>
    <property type="molecule type" value="Genomic_DNA"/>
</dbReference>
<gene>
    <name evidence="1" type="ORF">H480_38440</name>
</gene>
<protein>
    <submittedName>
        <fullName evidence="1">Phage tail protein</fullName>
    </submittedName>
</protein>
<evidence type="ECO:0000313" key="1">
    <source>
        <dbReference type="EMBL" id="EOD63171.1"/>
    </source>
</evidence>
<sequence>AARQAPAHTAGSVRTGRRGFVVGTRSRIGVDTAFVPPPRAVLGRVRLNRGGVLRPGPRGPRDGVVVGVVSAVGVHTQMS</sequence>